<organism evidence="1 2">
    <name type="scientific">Pyrobaculum calidifontis (strain DSM 21063 / JCM 11548 / VA1)</name>
    <dbReference type="NCBI Taxonomy" id="410359"/>
    <lineage>
        <taxon>Archaea</taxon>
        <taxon>Thermoproteota</taxon>
        <taxon>Thermoprotei</taxon>
        <taxon>Thermoproteales</taxon>
        <taxon>Thermoproteaceae</taxon>
        <taxon>Pyrobaculum</taxon>
    </lineage>
</organism>
<evidence type="ECO:0000313" key="1">
    <source>
        <dbReference type="EMBL" id="ABO09432.1"/>
    </source>
</evidence>
<proteinExistence type="predicted"/>
<accession>A3MXR5</accession>
<dbReference type="Proteomes" id="UP000001431">
    <property type="component" value="Chromosome"/>
</dbReference>
<dbReference type="eggNOG" id="arCOG07017">
    <property type="taxonomic scope" value="Archaea"/>
</dbReference>
<dbReference type="GeneID" id="4908874"/>
<dbReference type="STRING" id="410359.Pcal_2017"/>
<dbReference type="HOGENOM" id="CLU_2140298_0_0_2"/>
<sequence>MIEVVAFLPVEFGVCRTCDEIANVFKIRLRESLELPDDAARLLAALAKLGPVPVRVTAPTTLRGLWLMVKYRTGKIPLVIVNGRLIHSGPVDDVEGLVERIAAALRGP</sequence>
<gene>
    <name evidence="1" type="ordered locus">Pcal_2017</name>
</gene>
<keyword evidence="2" id="KW-1185">Reference proteome</keyword>
<dbReference type="OrthoDB" id="28349at2157"/>
<name>A3MXR5_PYRCJ</name>
<dbReference type="KEGG" id="pcl:Pcal_2017"/>
<protein>
    <recommendedName>
        <fullName evidence="3">Thioredoxin-like fold domain-containing protein</fullName>
    </recommendedName>
</protein>
<evidence type="ECO:0000313" key="2">
    <source>
        <dbReference type="Proteomes" id="UP000001431"/>
    </source>
</evidence>
<evidence type="ECO:0008006" key="3">
    <source>
        <dbReference type="Google" id="ProtNLM"/>
    </source>
</evidence>
<dbReference type="EMBL" id="CP000561">
    <property type="protein sequence ID" value="ABO09432.1"/>
    <property type="molecule type" value="Genomic_DNA"/>
</dbReference>
<reference evidence="1" key="1">
    <citation type="submission" date="2007-02" db="EMBL/GenBank/DDBJ databases">
        <title>Complete sequence of Pyrobaculum calidifontis JCM 11548.</title>
        <authorList>
            <consortium name="US DOE Joint Genome Institute"/>
            <person name="Copeland A."/>
            <person name="Lucas S."/>
            <person name="Lapidus A."/>
            <person name="Barry K."/>
            <person name="Glavina del Rio T."/>
            <person name="Dalin E."/>
            <person name="Tice H."/>
            <person name="Pitluck S."/>
            <person name="Chain P."/>
            <person name="Malfatti S."/>
            <person name="Shin M."/>
            <person name="Vergez L."/>
            <person name="Schmutz J."/>
            <person name="Larimer F."/>
            <person name="Land M."/>
            <person name="Hauser L."/>
            <person name="Kyrpides N."/>
            <person name="Mikhailova N."/>
            <person name="Cozen A.E."/>
            <person name="Fitz-Gibbon S.T."/>
            <person name="House C.H."/>
            <person name="Saltikov C."/>
            <person name="Lowe T.M."/>
            <person name="Richardson P."/>
        </authorList>
    </citation>
    <scope>NUCLEOTIDE SEQUENCE [LARGE SCALE GENOMIC DNA]</scope>
    <source>
        <strain evidence="1">JCM 11548</strain>
    </source>
</reference>
<dbReference type="RefSeq" id="WP_011850690.1">
    <property type="nucleotide sequence ID" value="NC_009073.1"/>
</dbReference>
<dbReference type="AlphaFoldDB" id="A3MXR5"/>